<evidence type="ECO:0000313" key="5">
    <source>
        <dbReference type="EMBL" id="MCI3269699.1"/>
    </source>
</evidence>
<dbReference type="Pfam" id="PF00089">
    <property type="entry name" value="Trypsin"/>
    <property type="match status" value="1"/>
</dbReference>
<dbReference type="PANTHER" id="PTHR24276">
    <property type="entry name" value="POLYSERASE-RELATED"/>
    <property type="match status" value="1"/>
</dbReference>
<dbReference type="SUPFAM" id="SSF50494">
    <property type="entry name" value="Trypsin-like serine proteases"/>
    <property type="match status" value="1"/>
</dbReference>
<feature type="domain" description="Peptidase S1" evidence="4">
    <location>
        <begin position="45"/>
        <end position="266"/>
    </location>
</feature>
<name>A0ABS9XY33_9ACTN</name>
<organism evidence="5 6">
    <name type="scientific">Streptomyces cylindrosporus</name>
    <dbReference type="NCBI Taxonomy" id="2927583"/>
    <lineage>
        <taxon>Bacteria</taxon>
        <taxon>Bacillati</taxon>
        <taxon>Actinomycetota</taxon>
        <taxon>Actinomycetes</taxon>
        <taxon>Kitasatosporales</taxon>
        <taxon>Streptomycetaceae</taxon>
        <taxon>Streptomyces</taxon>
    </lineage>
</organism>
<evidence type="ECO:0000256" key="3">
    <source>
        <dbReference type="SAM" id="SignalP"/>
    </source>
</evidence>
<dbReference type="EC" id="3.4.21.-" evidence="5"/>
<dbReference type="SMART" id="SM00020">
    <property type="entry name" value="Tryp_SPc"/>
    <property type="match status" value="1"/>
</dbReference>
<comment type="similarity">
    <text evidence="1">Belongs to the peptidase S1 family.</text>
</comment>
<dbReference type="PRINTS" id="PR00722">
    <property type="entry name" value="CHYMOTRYPSIN"/>
</dbReference>
<dbReference type="PANTHER" id="PTHR24276:SF91">
    <property type="entry name" value="AT26814P-RELATED"/>
    <property type="match status" value="1"/>
</dbReference>
<feature type="signal peptide" evidence="3">
    <location>
        <begin position="1"/>
        <end position="21"/>
    </location>
</feature>
<proteinExistence type="inferred from homology"/>
<dbReference type="Gene3D" id="2.40.10.10">
    <property type="entry name" value="Trypsin-like serine proteases"/>
    <property type="match status" value="1"/>
</dbReference>
<dbReference type="InterPro" id="IPR001254">
    <property type="entry name" value="Trypsin_dom"/>
</dbReference>
<protein>
    <submittedName>
        <fullName evidence="5">Trypsin-like serine protease</fullName>
        <ecNumber evidence="5">3.4.21.-</ecNumber>
    </submittedName>
</protein>
<dbReference type="Proteomes" id="UP001165269">
    <property type="component" value="Unassembled WGS sequence"/>
</dbReference>
<comment type="caution">
    <text evidence="5">The sequence shown here is derived from an EMBL/GenBank/DDBJ whole genome shotgun (WGS) entry which is preliminary data.</text>
</comment>
<evidence type="ECO:0000256" key="2">
    <source>
        <dbReference type="ARBA" id="ARBA00023157"/>
    </source>
</evidence>
<dbReference type="InterPro" id="IPR009003">
    <property type="entry name" value="Peptidase_S1_PA"/>
</dbReference>
<dbReference type="InterPro" id="IPR001314">
    <property type="entry name" value="Peptidase_S1A"/>
</dbReference>
<dbReference type="GO" id="GO:0016787">
    <property type="term" value="F:hydrolase activity"/>
    <property type="evidence" value="ECO:0007669"/>
    <property type="project" value="UniProtKB-KW"/>
</dbReference>
<keyword evidence="2" id="KW-1015">Disulfide bond</keyword>
<keyword evidence="3" id="KW-0732">Signal</keyword>
<keyword evidence="5" id="KW-0378">Hydrolase</keyword>
<sequence>MTAAAIIGASLFGAGTPSAMADDTDLAEFLPIGATGDGVTEDPAIVNGEAADSADGIAAILYDNDDAGTGRGNLLCSGSIIAERWILTAKHCFSETGIGQDASKIQVRVKSKQYNAGGGVIEVDDIKLRTNHDIALLHLTRDANAEHVRLASASPVEGTTNYIFGWGSQSKMGGSPSVNLKRATIKVSDIDGDDWIGGRGIKSSKGNGIACSGDSGGPQFKLVDGLRYQVGVTSWTSYNTSTHVCVGPMGAATVPTSLDWINEVAGL</sequence>
<dbReference type="InterPro" id="IPR043504">
    <property type="entry name" value="Peptidase_S1_PA_chymotrypsin"/>
</dbReference>
<evidence type="ECO:0000256" key="1">
    <source>
        <dbReference type="ARBA" id="ARBA00007664"/>
    </source>
</evidence>
<dbReference type="InterPro" id="IPR050430">
    <property type="entry name" value="Peptidase_S1"/>
</dbReference>
<dbReference type="PROSITE" id="PS50240">
    <property type="entry name" value="TRYPSIN_DOM"/>
    <property type="match status" value="1"/>
</dbReference>
<gene>
    <name evidence="5" type="ORF">MQP27_01040</name>
</gene>
<feature type="chain" id="PRO_5046230863" evidence="3">
    <location>
        <begin position="22"/>
        <end position="267"/>
    </location>
</feature>
<evidence type="ECO:0000313" key="6">
    <source>
        <dbReference type="Proteomes" id="UP001165269"/>
    </source>
</evidence>
<accession>A0ABS9XY33</accession>
<dbReference type="RefSeq" id="WP_242759270.1">
    <property type="nucleotide sequence ID" value="NZ_JALDAY010000001.1"/>
</dbReference>
<evidence type="ECO:0000259" key="4">
    <source>
        <dbReference type="PROSITE" id="PS50240"/>
    </source>
</evidence>
<dbReference type="EMBL" id="JALDAY010000001">
    <property type="protein sequence ID" value="MCI3269699.1"/>
    <property type="molecule type" value="Genomic_DNA"/>
</dbReference>
<keyword evidence="6" id="KW-1185">Reference proteome</keyword>
<reference evidence="5" key="1">
    <citation type="submission" date="2022-03" db="EMBL/GenBank/DDBJ databases">
        <title>Streptomyces 7R015 and 7R016 isolated from Barleria lupulina in Thailand.</title>
        <authorList>
            <person name="Kanchanasin P."/>
            <person name="Phongsopitanun W."/>
            <person name="Tanasupawat S."/>
        </authorList>
    </citation>
    <scope>NUCLEOTIDE SEQUENCE</scope>
    <source>
        <strain evidence="5">7R015</strain>
    </source>
</reference>